<evidence type="ECO:0000313" key="3">
    <source>
        <dbReference type="EMBL" id="KAK7861887.1"/>
    </source>
</evidence>
<sequence>MLLTVRTLPQLAVSAKLLCLLMVVICGAVPSMVRSVRLYNDCSLSYMGIDIKGRVLAVEDESLNKFQNLTIRSRDYNVSLTIYAEASGRYLCFNKKWKPVGLKKFNRSMCTFYEEMLPSGYTRFRSSATDSQPHYVGFNKRGKPLRGNASRNDTRDQGCFNFVKNDTNFNINNHNKIVRGGNPSADAGPAAHPQPQAGAGGRRRGGRRRPATPRQGRVRHRKNRERPS</sequence>
<proteinExistence type="inferred from homology"/>
<feature type="compositionally biased region" description="Basic residues" evidence="2">
    <location>
        <begin position="201"/>
        <end position="228"/>
    </location>
</feature>
<comment type="caution">
    <text evidence="3">The sequence shown here is derived from an EMBL/GenBank/DDBJ whole genome shotgun (WGS) entry which is preliminary data.</text>
</comment>
<dbReference type="SUPFAM" id="SSF50353">
    <property type="entry name" value="Cytokine"/>
    <property type="match status" value="1"/>
</dbReference>
<organism evidence="3 4">
    <name type="scientific">Gryllus longicercus</name>
    <dbReference type="NCBI Taxonomy" id="2509291"/>
    <lineage>
        <taxon>Eukaryota</taxon>
        <taxon>Metazoa</taxon>
        <taxon>Ecdysozoa</taxon>
        <taxon>Arthropoda</taxon>
        <taxon>Hexapoda</taxon>
        <taxon>Insecta</taxon>
        <taxon>Pterygota</taxon>
        <taxon>Neoptera</taxon>
        <taxon>Polyneoptera</taxon>
        <taxon>Orthoptera</taxon>
        <taxon>Ensifera</taxon>
        <taxon>Gryllidea</taxon>
        <taxon>Grylloidea</taxon>
        <taxon>Gryllidae</taxon>
        <taxon>Gryllinae</taxon>
        <taxon>Gryllus</taxon>
    </lineage>
</organism>
<comment type="similarity">
    <text evidence="1">Belongs to the heparin-binding growth factors family.</text>
</comment>
<keyword evidence="4" id="KW-1185">Reference proteome</keyword>
<dbReference type="Proteomes" id="UP001378592">
    <property type="component" value="Unassembled WGS sequence"/>
</dbReference>
<feature type="region of interest" description="Disordered" evidence="2">
    <location>
        <begin position="128"/>
        <end position="157"/>
    </location>
</feature>
<dbReference type="PANTHER" id="PTHR11486">
    <property type="entry name" value="FIBROBLAST GROWTH FACTOR"/>
    <property type="match status" value="1"/>
</dbReference>
<feature type="region of interest" description="Disordered" evidence="2">
    <location>
        <begin position="174"/>
        <end position="228"/>
    </location>
</feature>
<dbReference type="SMART" id="SM00442">
    <property type="entry name" value="FGF"/>
    <property type="match status" value="1"/>
</dbReference>
<accession>A0AAN9VIA6</accession>
<dbReference type="InterPro" id="IPR002209">
    <property type="entry name" value="Fibroblast_GF_fam"/>
</dbReference>
<dbReference type="InterPro" id="IPR008996">
    <property type="entry name" value="IL1/FGF"/>
</dbReference>
<evidence type="ECO:0000256" key="2">
    <source>
        <dbReference type="SAM" id="MobiDB-lite"/>
    </source>
</evidence>
<evidence type="ECO:0008006" key="5">
    <source>
        <dbReference type="Google" id="ProtNLM"/>
    </source>
</evidence>
<dbReference type="EMBL" id="JAZDUA010000295">
    <property type="protein sequence ID" value="KAK7861887.1"/>
    <property type="molecule type" value="Genomic_DNA"/>
</dbReference>
<dbReference type="Gene3D" id="2.80.10.50">
    <property type="match status" value="1"/>
</dbReference>
<gene>
    <name evidence="3" type="ORF">R5R35_001483</name>
</gene>
<evidence type="ECO:0000256" key="1">
    <source>
        <dbReference type="ARBA" id="ARBA00007936"/>
    </source>
</evidence>
<feature type="compositionally biased region" description="Low complexity" evidence="2">
    <location>
        <begin position="185"/>
        <end position="197"/>
    </location>
</feature>
<dbReference type="AlphaFoldDB" id="A0AAN9VIA6"/>
<dbReference type="CDD" id="cd23307">
    <property type="entry name" value="beta-trefoil_FGF8-like"/>
    <property type="match status" value="1"/>
</dbReference>
<evidence type="ECO:0000313" key="4">
    <source>
        <dbReference type="Proteomes" id="UP001378592"/>
    </source>
</evidence>
<protein>
    <recommendedName>
        <fullName evidence="5">Fibroblast growth factor</fullName>
    </recommendedName>
</protein>
<dbReference type="GO" id="GO:0008083">
    <property type="term" value="F:growth factor activity"/>
    <property type="evidence" value="ECO:0007669"/>
    <property type="project" value="InterPro"/>
</dbReference>
<dbReference type="Pfam" id="PF00167">
    <property type="entry name" value="FGF"/>
    <property type="match status" value="1"/>
</dbReference>
<reference evidence="3 4" key="1">
    <citation type="submission" date="2024-03" db="EMBL/GenBank/DDBJ databases">
        <title>The genome assembly and annotation of the cricket Gryllus longicercus Weissman &amp; Gray.</title>
        <authorList>
            <person name="Szrajer S."/>
            <person name="Gray D."/>
            <person name="Ylla G."/>
        </authorList>
    </citation>
    <scope>NUCLEOTIDE SEQUENCE [LARGE SCALE GENOMIC DNA]</scope>
    <source>
        <strain evidence="3">DAG 2021-001</strain>
        <tissue evidence="3">Whole body minus gut</tissue>
    </source>
</reference>
<name>A0AAN9VIA6_9ORTH</name>